<protein>
    <submittedName>
        <fullName evidence="1">Uncharacterized protein</fullName>
    </submittedName>
</protein>
<name>A0A3P3F4T9_9HYPH</name>
<dbReference type="EMBL" id="RQXT01000049">
    <property type="protein sequence ID" value="RRH93659.1"/>
    <property type="molecule type" value="Genomic_DNA"/>
</dbReference>
<dbReference type="OrthoDB" id="8443909at2"/>
<dbReference type="AlphaFoldDB" id="A0A3P3F4T9"/>
<keyword evidence="2" id="KW-1185">Reference proteome</keyword>
<proteinExistence type="predicted"/>
<reference evidence="1 2" key="1">
    <citation type="submission" date="2018-11" db="EMBL/GenBank/DDBJ databases">
        <title>the genome of Mesorhizobium tamadayense DSM 28320.</title>
        <authorList>
            <person name="Gao J."/>
        </authorList>
    </citation>
    <scope>NUCLEOTIDE SEQUENCE [LARGE SCALE GENOMIC DNA]</scope>
    <source>
        <strain evidence="1 2">DSM 28320</strain>
    </source>
</reference>
<comment type="caution">
    <text evidence="1">The sequence shown here is derived from an EMBL/GenBank/DDBJ whole genome shotgun (WGS) entry which is preliminary data.</text>
</comment>
<evidence type="ECO:0000313" key="1">
    <source>
        <dbReference type="EMBL" id="RRH93659.1"/>
    </source>
</evidence>
<sequence length="291" mass="32351">MEIIKNHDAETRFKSLQTFDDIVTCEIMRHGIFSDGSELPSLTRLYNEFFLPAPTSRRKEVFEHVKVIVTGLGGWTAAAFTPFMILDDDIGIVSTATIDYVSLAPLIDGDPMSRPKDVVTMITKAIPRNPAALFGGLLALGDPRVCLLIMPLRHGFDANDAEIVSNCHSGFTTKSAVEFYLDWLRELIDRQDDEGLSVFGHVAAGLYRLAAVHRATPFINDGLRPFPVPSDEITGGWSSMTRIEPEEFASSISGRLYDLERRERAPKVMPHVIRAFGLKPRTPPTDTSHTH</sequence>
<dbReference type="Proteomes" id="UP000273786">
    <property type="component" value="Unassembled WGS sequence"/>
</dbReference>
<accession>A0A3P3F4T9</accession>
<dbReference type="RefSeq" id="WP_125005051.1">
    <property type="nucleotide sequence ID" value="NZ_RQXT01000049.1"/>
</dbReference>
<organism evidence="1 2">
    <name type="scientific">Mesorhizobium tamadayense</name>
    <dbReference type="NCBI Taxonomy" id="425306"/>
    <lineage>
        <taxon>Bacteria</taxon>
        <taxon>Pseudomonadati</taxon>
        <taxon>Pseudomonadota</taxon>
        <taxon>Alphaproteobacteria</taxon>
        <taxon>Hyphomicrobiales</taxon>
        <taxon>Phyllobacteriaceae</taxon>
        <taxon>Mesorhizobium</taxon>
    </lineage>
</organism>
<gene>
    <name evidence="1" type="ORF">EH240_29125</name>
</gene>
<evidence type="ECO:0000313" key="2">
    <source>
        <dbReference type="Proteomes" id="UP000273786"/>
    </source>
</evidence>